<accession>A0A8H4EHH0</accession>
<keyword evidence="2" id="KW-0677">Repeat</keyword>
<dbReference type="SUPFAM" id="SSF50978">
    <property type="entry name" value="WD40 repeat-like"/>
    <property type="match status" value="1"/>
</dbReference>
<dbReference type="InterPro" id="IPR001680">
    <property type="entry name" value="WD40_rpt"/>
</dbReference>
<dbReference type="InterPro" id="IPR023362">
    <property type="entry name" value="PH-BEACH_dom"/>
</dbReference>
<dbReference type="Proteomes" id="UP000439903">
    <property type="component" value="Unassembled WGS sequence"/>
</dbReference>
<protein>
    <submittedName>
        <fullName evidence="6">Beach-domain-containing protein</fullName>
    </submittedName>
</protein>
<dbReference type="Gene3D" id="2.60.120.200">
    <property type="match status" value="1"/>
</dbReference>
<comment type="caution">
    <text evidence="6">The sequence shown here is derived from an EMBL/GenBank/DDBJ whole genome shotgun (WGS) entry which is preliminary data.</text>
</comment>
<dbReference type="Gene3D" id="1.10.1540.10">
    <property type="entry name" value="BEACH domain"/>
    <property type="match status" value="1"/>
</dbReference>
<dbReference type="InterPro" id="IPR046851">
    <property type="entry name" value="NBCH_WD40"/>
</dbReference>
<dbReference type="PROSITE" id="PS50082">
    <property type="entry name" value="WD_REPEATS_2"/>
    <property type="match status" value="1"/>
</dbReference>
<dbReference type="GO" id="GO:0008104">
    <property type="term" value="P:intracellular protein localization"/>
    <property type="evidence" value="ECO:0007669"/>
    <property type="project" value="TreeGrafter"/>
</dbReference>
<feature type="domain" description="BEACH-type PH" evidence="5">
    <location>
        <begin position="1448"/>
        <end position="1560"/>
    </location>
</feature>
<dbReference type="SMART" id="SM00320">
    <property type="entry name" value="WD40"/>
    <property type="match status" value="4"/>
</dbReference>
<dbReference type="Pfam" id="PF16057">
    <property type="entry name" value="DUF4800"/>
    <property type="match status" value="1"/>
</dbReference>
<dbReference type="PROSITE" id="PS51783">
    <property type="entry name" value="PH_BEACH"/>
    <property type="match status" value="1"/>
</dbReference>
<evidence type="ECO:0000256" key="2">
    <source>
        <dbReference type="ARBA" id="ARBA00022737"/>
    </source>
</evidence>
<dbReference type="InterPro" id="IPR015943">
    <property type="entry name" value="WD40/YVTN_repeat-like_dom_sf"/>
</dbReference>
<evidence type="ECO:0000313" key="6">
    <source>
        <dbReference type="EMBL" id="KAF0484064.1"/>
    </source>
</evidence>
<dbReference type="GO" id="GO:0019901">
    <property type="term" value="F:protein kinase binding"/>
    <property type="evidence" value="ECO:0007669"/>
    <property type="project" value="TreeGrafter"/>
</dbReference>
<dbReference type="FunFam" id="1.10.1540.10:FF:000002">
    <property type="entry name" value="WD repeat and FYVE domain containing 3"/>
    <property type="match status" value="1"/>
</dbReference>
<dbReference type="SUPFAM" id="SSF81837">
    <property type="entry name" value="BEACH domain"/>
    <property type="match status" value="1"/>
</dbReference>
<dbReference type="InterPro" id="IPR000409">
    <property type="entry name" value="BEACH_dom"/>
</dbReference>
<feature type="repeat" description="WD" evidence="3">
    <location>
        <begin position="2054"/>
        <end position="2095"/>
    </location>
</feature>
<evidence type="ECO:0000256" key="3">
    <source>
        <dbReference type="PROSITE-ProRule" id="PRU00221"/>
    </source>
</evidence>
<proteinExistence type="predicted"/>
<evidence type="ECO:0000259" key="5">
    <source>
        <dbReference type="PROSITE" id="PS51783"/>
    </source>
</evidence>
<keyword evidence="7" id="KW-1185">Reference proteome</keyword>
<dbReference type="Pfam" id="PF14844">
    <property type="entry name" value="PH_BEACH"/>
    <property type="match status" value="1"/>
</dbReference>
<dbReference type="PANTHER" id="PTHR13743">
    <property type="entry name" value="BEIGE/BEACH-RELATED"/>
    <property type="match status" value="1"/>
</dbReference>
<dbReference type="PROSITE" id="PS50197">
    <property type="entry name" value="BEACH"/>
    <property type="match status" value="1"/>
</dbReference>
<dbReference type="EMBL" id="WTPW01000739">
    <property type="protein sequence ID" value="KAF0484064.1"/>
    <property type="molecule type" value="Genomic_DNA"/>
</dbReference>
<organism evidence="6 7">
    <name type="scientific">Gigaspora margarita</name>
    <dbReference type="NCBI Taxonomy" id="4874"/>
    <lineage>
        <taxon>Eukaryota</taxon>
        <taxon>Fungi</taxon>
        <taxon>Fungi incertae sedis</taxon>
        <taxon>Mucoromycota</taxon>
        <taxon>Glomeromycotina</taxon>
        <taxon>Glomeromycetes</taxon>
        <taxon>Diversisporales</taxon>
        <taxon>Gigasporaceae</taxon>
        <taxon>Gigaspora</taxon>
    </lineage>
</organism>
<dbReference type="InterPro" id="IPR011989">
    <property type="entry name" value="ARM-like"/>
</dbReference>
<dbReference type="InterPro" id="IPR016024">
    <property type="entry name" value="ARM-type_fold"/>
</dbReference>
<reference evidence="6 7" key="1">
    <citation type="journal article" date="2019" name="Environ. Microbiol.">
        <title>At the nexus of three kingdoms: the genome of the mycorrhizal fungus Gigaspora margarita provides insights into plant, endobacterial and fungal interactions.</title>
        <authorList>
            <person name="Venice F."/>
            <person name="Ghignone S."/>
            <person name="Salvioli di Fossalunga A."/>
            <person name="Amselem J."/>
            <person name="Novero M."/>
            <person name="Xianan X."/>
            <person name="Sedzielewska Toro K."/>
            <person name="Morin E."/>
            <person name="Lipzen A."/>
            <person name="Grigoriev I.V."/>
            <person name="Henrissat B."/>
            <person name="Martin F.M."/>
            <person name="Bonfante P."/>
        </authorList>
    </citation>
    <scope>NUCLEOTIDE SEQUENCE [LARGE SCALE GENOMIC DNA]</scope>
    <source>
        <strain evidence="6 7">BEG34</strain>
    </source>
</reference>
<dbReference type="SUPFAM" id="SSF49899">
    <property type="entry name" value="Concanavalin A-like lectins/glucanases"/>
    <property type="match status" value="1"/>
</dbReference>
<dbReference type="Gene3D" id="2.30.29.30">
    <property type="entry name" value="Pleckstrin-homology domain (PH domain)/Phosphotyrosine-binding domain (PTB)"/>
    <property type="match status" value="1"/>
</dbReference>
<dbReference type="Pfam" id="PF15787">
    <property type="entry name" value="DUF4704"/>
    <property type="match status" value="1"/>
</dbReference>
<dbReference type="CDD" id="cd06071">
    <property type="entry name" value="Beach"/>
    <property type="match status" value="1"/>
</dbReference>
<feature type="domain" description="BEACH" evidence="4">
    <location>
        <begin position="1573"/>
        <end position="1864"/>
    </location>
</feature>
<sequence>MYTNEGSRPQSQAFETLTNLLTTSEEWQPNGSIPFMRDSHVLELILQHLPLMKDSIKLQVMDRLICFAEYCDMNKWIMFKSNMTNRLLTNVIWNARQMDDFADRTMRLLEIVCSYSVKVSDVKLILNMICNKNEEATNNQGPAWYQGALLKLLYSIAQKQNTMNFFYFKGIESGIKLSTIEKFPTNGYSFFTWIKMDATPSPKEYMMEHSDGYVPRLFSFFTEAGDGIEAYFENNILCFRCKKGDIISTVPMTDFKFTQKRWYFIAIIHYPVKKGWTTTPSEIKVVIDGNIDLRARLEYPADYNSQPFKNCVIGASLAIQPLSNSDDISSNASSSVPSNGLHNCFRGQMTTLYMLNDVLTNEQISSLYELGPNHSSQFESMQRKDMKTKYNLFDGITLCSKLLFNFHVKASLDQKCVNLASRNLITQEPVTATLFGIEKCTTLSLRNAIQCLGDVEILFPIIMKFDNLDSVSLQAPFGSQDDFFASEGPCKAFFALLSSLLQNNSKSQNHIVKSRGIKVVSLLLQQIGPRHFTISAFQSMIALASALSSNKDLAQEVYSNLVFEFRLWMYATIDIQKYCIDFLKSFIDARKLMCREHFGIQFFLDILQNVYWYKQGELSAPHRHSTSGATRPKPPQLKDLRVILFNIISDYFKDKISKDETICIFRSLLISEDDEHICELLNLFLNLLTSKSDKEIVDILSSYGGFEILCELLKRQDENVRFYCIKIITFLVTCPLTPIRIVKKLRFEDTDIINLIRLMENAPLTLNIYHALSHWSLEHFNTAGLPNRDDAETPHLVLPPIKNFGIIVAILALLDSEGTKRTVQCRILEELVLMFKHNITFCTELHKIWLWQKYLTRLVPIYSRQDGIISEKGDKDIADWALEFIAIVIWNLFEVDRNAYRLVEDTIIDIWTSGRPDSLETIRAFLTILLSFITQEINNSFSASFAIIKMENVIRLVLFVEDILFNHKDLAQSVIQKQVNNGHKNGSLSGSYSSSIISTYESNLPALNILKFDDTVIQKLESNFPSFSSQKYDDMIFQSSSNPWEENQILTKMYLEIIDTLDRTGNWRMDMSTCRTGLQSGDTCRMVLRTLLSGISLQDRELREKALDELMGFAERHVKVPNSKGEKKHLEDFYCHDSDVFRQHILMMLGEVHEAFTASQMMNGTYDQKTLFAYYFILHKCRNYLVNLGNGDLSSIQFTDSIWSGTKFNDHAFVQFVTSRNWIIIHDRYIVPAMKSADEDSFAIVRRITERFSKKVNLFLNRSKKEQTNSAKSEDVFCAELDAIVKYREDELARLTSCEVDKKNEDLRISRKWLSRFHELTQERGVWSLGNQADVHWKLDRRENYSRMRRKLTINYDYDAHREASAKRDKTPIAMPVNKKHLSIQRIKKSATPECGRGTTPILDAVEPWTDAWGFSGTSLVSESESLGSDDQEWNIVAGDNVVDTVDLSNETKLFSTECELIVLLSAIKGRIELTSTHLSFFVDRHNLLQELNNIEQGSIIVDSEMLRDKKWSISDIREIHMRKYLLRRSAFELFLTDQTNYFFNFPEPKDRNKLFAKITSLRPPSMLNQDTRSPVTIFQRTNLTERWQRHEISNFEYLMHLNGMAGRSFNDLTQYFVFPWIICDYESETIDLSDPKIYRDLSKPIGALNPVRLEQIIERYESFDDPSGKIKKFHYGTHYSSAATVACYLIRMEPYTSVHISLQGGKFDHADRQFHSIQDTWHSVNHASGDVRELIPEFFYLPEFLVNYNNFDLGTRQNGTKLGNVGLPKWAHSPEEFIRINREALESDYVSENLHHWIDLIFGYKQTGEEAVKAHNVFYYLTYEGAINIDSVQDPMERRSIEQQIYHFGQTPTQLLPKPHPPRLRSKDFLRKDLLNSNDIQQRFVVELKGGKLYFVDLPIPDKESSHDEQAMITVDDSGIIGYHRVLHKSMSPDIPFTVEVDPNLQHKARLSSPYSFDAIITPRCFTSSKDGKVILSCGHWDNTVKITLSETGRTIDSIYGHDDILFVTAVAISEDGRTVVTGSRSSKLLSWKVNLTDDGEFLSIERSPIQAFYGHDDEITCLVVNAEHDILISGSKDGTCIIHSLKNANYIRTLRPLEGLDSSVEFVCITRDANIVLYTEHYNKYFLHTYSINGKFLNSIETNERLNHIISSQDHNLIVTSSNKGKICVYDGLSLDLCHEFDIPLIGRCIKLSNNNQQIWVAGDDGRLFIISHLSAHADKIIV</sequence>
<dbReference type="Gene3D" id="2.130.10.10">
    <property type="entry name" value="YVTN repeat-like/Quinoprotein amine dehydrogenase"/>
    <property type="match status" value="1"/>
</dbReference>
<dbReference type="Gene3D" id="1.25.10.10">
    <property type="entry name" value="Leucine-rich Repeat Variant"/>
    <property type="match status" value="1"/>
</dbReference>
<dbReference type="SUPFAM" id="SSF48371">
    <property type="entry name" value="ARM repeat"/>
    <property type="match status" value="1"/>
</dbReference>
<dbReference type="CDD" id="cd01201">
    <property type="entry name" value="PH_BEACH"/>
    <property type="match status" value="1"/>
</dbReference>
<dbReference type="SUPFAM" id="SSF50729">
    <property type="entry name" value="PH domain-like"/>
    <property type="match status" value="1"/>
</dbReference>
<dbReference type="InterPro" id="IPR013320">
    <property type="entry name" value="ConA-like_dom_sf"/>
</dbReference>
<dbReference type="InterPro" id="IPR011993">
    <property type="entry name" value="PH-like_dom_sf"/>
</dbReference>
<dbReference type="InterPro" id="IPR036322">
    <property type="entry name" value="WD40_repeat_dom_sf"/>
</dbReference>
<evidence type="ECO:0000259" key="4">
    <source>
        <dbReference type="PROSITE" id="PS50197"/>
    </source>
</evidence>
<dbReference type="Pfam" id="PF02138">
    <property type="entry name" value="Beach"/>
    <property type="match status" value="1"/>
</dbReference>
<evidence type="ECO:0000256" key="1">
    <source>
        <dbReference type="ARBA" id="ARBA00022574"/>
    </source>
</evidence>
<gene>
    <name evidence="6" type="ORF">F8M41_023108</name>
</gene>
<dbReference type="InterPro" id="IPR050865">
    <property type="entry name" value="BEACH_Domain"/>
</dbReference>
<dbReference type="GO" id="GO:0005829">
    <property type="term" value="C:cytosol"/>
    <property type="evidence" value="ECO:0007669"/>
    <property type="project" value="TreeGrafter"/>
</dbReference>
<dbReference type="Pfam" id="PF20426">
    <property type="entry name" value="NBCH_WD40"/>
    <property type="match status" value="1"/>
</dbReference>
<dbReference type="SMART" id="SM01026">
    <property type="entry name" value="Beach"/>
    <property type="match status" value="1"/>
</dbReference>
<dbReference type="GO" id="GO:0016020">
    <property type="term" value="C:membrane"/>
    <property type="evidence" value="ECO:0007669"/>
    <property type="project" value="TreeGrafter"/>
</dbReference>
<dbReference type="OrthoDB" id="26681at2759"/>
<name>A0A8H4EHH0_GIGMA</name>
<dbReference type="InterPro" id="IPR031570">
    <property type="entry name" value="NBEA/BDCP_DUF4704"/>
</dbReference>
<keyword evidence="1 3" id="KW-0853">WD repeat</keyword>
<dbReference type="InterPro" id="IPR036372">
    <property type="entry name" value="BEACH_dom_sf"/>
</dbReference>
<dbReference type="PANTHER" id="PTHR13743:SF112">
    <property type="entry name" value="BEACH DOMAIN-CONTAINING PROTEIN"/>
    <property type="match status" value="1"/>
</dbReference>
<evidence type="ECO:0000313" key="7">
    <source>
        <dbReference type="Proteomes" id="UP000439903"/>
    </source>
</evidence>